<dbReference type="GO" id="GO:0030490">
    <property type="term" value="P:maturation of SSU-rRNA"/>
    <property type="evidence" value="ECO:0007669"/>
    <property type="project" value="TreeGrafter"/>
</dbReference>
<dbReference type="FunFam" id="2.130.10.10:FF:000755">
    <property type="entry name" value="WD repeat-containing protein 3"/>
    <property type="match status" value="1"/>
</dbReference>
<sequence>MGLTKQYLRYAPAGSFNIIASSNCNVVFVTLEGQEGRYVAVAACEDIIVWDMRLGEKTLVLTGDKYEVTSLCPSPNKQHLAAGYLDGTVKVFDLKSAENTINFSGHRGAVTCLAYDEEGHRLASGAKDTDVIVWDVVAECGLHRLTGHKGIITQVCYLKEFNVLISSSKDSFIKFWDLDTSHCFKTLIGHIAEVWGLTLVKEKYLVTGCGDNELRVWSVVPIDETTDVSEKTISNTEGFVTGEEPGDVEGVSPLKCRKVGSVLRVGRGRVVSLTSDLTGHVVACHGTDNMVELFHFCSDEDSQERLKKRQRKERKKAANAGEVLPEQTQQPGLNDEVRRLAAIKVDKGKLKSISLVMGLNQSVLCVALILNTNCVELYSLQVGAKDAEHCCLRKISSQGHHSEVRAIDFSSDNLAIASASAESVKMWNRPSLSCLRTVETGYVLSICFVPGDRHLLVGMKDGHLLIVDIATGDILEDIPAHNKELWSICLMPDQRGCVTGGGDATVKFWQFELISDKNNTESKAKVLSVLHMRTLKLDESVLVVRISPNGRLIAASLLDSTVQIFFVDTLKFFISLYGHKLPVLCMDISSDSTIIATGSADRNIKIWGLDFGDCHRSLFAHDDSVTGLQFVPRTHQFFTCGKDGRVKQWDADSFDKIITLQAHHGQAYSLAVSPNGQYVVSCGSDRVLRLFERTAEPLVLEDEAEEEREAQENEALVTGEETVVPGQIGLNLPSKKTVGSEKAAEQLLECLEVCREFRPKLDEYKALPPALMTAYQASTPDDFLVEILSRIQSSDLEEALLLLPFTSVCELLNQLPSLIKKGYQTELVCRTMIFLFRVHHGPIVNNQSLLSIVGQLKKLAFSKVNELRDLVGYNLHGLQFLQRELEAREGIQLFRDVTLEKRKKDKNKRNKERATKRAIMML</sequence>
<evidence type="ECO:0000259" key="5">
    <source>
        <dbReference type="Pfam" id="PF04003"/>
    </source>
</evidence>
<evidence type="ECO:0000256" key="2">
    <source>
        <dbReference type="ARBA" id="ARBA00022737"/>
    </source>
</evidence>
<keyword evidence="2" id="KW-0677">Repeat</keyword>
<feature type="repeat" description="WD" evidence="4">
    <location>
        <begin position="103"/>
        <end position="136"/>
    </location>
</feature>
<evidence type="ECO:0000313" key="7">
    <source>
        <dbReference type="Proteomes" id="UP001233999"/>
    </source>
</evidence>
<dbReference type="Proteomes" id="UP001233999">
    <property type="component" value="Unassembled WGS sequence"/>
</dbReference>
<dbReference type="InterPro" id="IPR020472">
    <property type="entry name" value="WD40_PAC1"/>
</dbReference>
<dbReference type="InterPro" id="IPR001680">
    <property type="entry name" value="WD40_rpt"/>
</dbReference>
<dbReference type="CDD" id="cd00200">
    <property type="entry name" value="WD40"/>
    <property type="match status" value="2"/>
</dbReference>
<keyword evidence="1 4" id="KW-0853">WD repeat</keyword>
<evidence type="ECO:0000256" key="4">
    <source>
        <dbReference type="PROSITE-ProRule" id="PRU00221"/>
    </source>
</evidence>
<reference evidence="6" key="1">
    <citation type="journal article" date="2023" name="IScience">
        <title>Live-bearing cockroach genome reveals convergent evolutionary mechanisms linked to viviparity in insects and beyond.</title>
        <authorList>
            <person name="Fouks B."/>
            <person name="Harrison M.C."/>
            <person name="Mikhailova A.A."/>
            <person name="Marchal E."/>
            <person name="English S."/>
            <person name="Carruthers M."/>
            <person name="Jennings E.C."/>
            <person name="Chiamaka E.L."/>
            <person name="Frigard R.A."/>
            <person name="Pippel M."/>
            <person name="Attardo G.M."/>
            <person name="Benoit J.B."/>
            <person name="Bornberg-Bauer E."/>
            <person name="Tobe S.S."/>
        </authorList>
    </citation>
    <scope>NUCLEOTIDE SEQUENCE</scope>
    <source>
        <strain evidence="6">Stay&amp;Tobe</strain>
    </source>
</reference>
<feature type="repeat" description="WD" evidence="4">
    <location>
        <begin position="660"/>
        <end position="692"/>
    </location>
</feature>
<dbReference type="PANTHER" id="PTHR19853">
    <property type="entry name" value="WD REPEAT CONTAINING PROTEIN 3 WDR3"/>
    <property type="match status" value="1"/>
</dbReference>
<name>A0AAD8AHJ1_DIPPU</name>
<feature type="domain" description="Small-subunit processome Utp12" evidence="5">
    <location>
        <begin position="780"/>
        <end position="883"/>
    </location>
</feature>
<dbReference type="FunFam" id="2.130.10.10:FF:002580">
    <property type="entry name" value="Beta transducin Trp-Asp domain-containing protein, putative"/>
    <property type="match status" value="1"/>
</dbReference>
<dbReference type="SMART" id="SM00320">
    <property type="entry name" value="WD40"/>
    <property type="match status" value="11"/>
</dbReference>
<dbReference type="PANTHER" id="PTHR19853:SF0">
    <property type="entry name" value="WD REPEAT-CONTAINING PROTEIN 3"/>
    <property type="match status" value="1"/>
</dbReference>
<dbReference type="InterPro" id="IPR007148">
    <property type="entry name" value="SSU_processome_Utp12"/>
</dbReference>
<feature type="repeat" description="WD" evidence="4">
    <location>
        <begin position="187"/>
        <end position="219"/>
    </location>
</feature>
<feature type="repeat" description="WD" evidence="4">
    <location>
        <begin position="478"/>
        <end position="512"/>
    </location>
</feature>
<dbReference type="PRINTS" id="PR00320">
    <property type="entry name" value="GPROTEINBRPT"/>
</dbReference>
<dbReference type="PROSITE" id="PS50294">
    <property type="entry name" value="WD_REPEATS_REGION"/>
    <property type="match status" value="4"/>
</dbReference>
<keyword evidence="7" id="KW-1185">Reference proteome</keyword>
<dbReference type="InterPro" id="IPR015943">
    <property type="entry name" value="WD40/YVTN_repeat-like_dom_sf"/>
</dbReference>
<dbReference type="SUPFAM" id="SSF50978">
    <property type="entry name" value="WD40 repeat-like"/>
    <property type="match status" value="2"/>
</dbReference>
<dbReference type="InterPro" id="IPR051570">
    <property type="entry name" value="TBC1_cilium_biogenesis"/>
</dbReference>
<feature type="repeat" description="WD" evidence="4">
    <location>
        <begin position="61"/>
        <end position="102"/>
    </location>
</feature>
<dbReference type="GO" id="GO:0030515">
    <property type="term" value="F:snoRNA binding"/>
    <property type="evidence" value="ECO:0007669"/>
    <property type="project" value="TreeGrafter"/>
</dbReference>
<dbReference type="Pfam" id="PF04003">
    <property type="entry name" value="Utp12"/>
    <property type="match status" value="1"/>
</dbReference>
<comment type="similarity">
    <text evidence="3">Belongs to the WD repeat WDR3/UTP12 family.</text>
</comment>
<evidence type="ECO:0000256" key="3">
    <source>
        <dbReference type="ARBA" id="ARBA00038229"/>
    </source>
</evidence>
<dbReference type="InterPro" id="IPR019775">
    <property type="entry name" value="WD40_repeat_CS"/>
</dbReference>
<reference evidence="6" key="2">
    <citation type="submission" date="2023-05" db="EMBL/GenBank/DDBJ databases">
        <authorList>
            <person name="Fouks B."/>
        </authorList>
    </citation>
    <scope>NUCLEOTIDE SEQUENCE</scope>
    <source>
        <strain evidence="6">Stay&amp;Tobe</strain>
        <tissue evidence="6">Testes</tissue>
    </source>
</reference>
<dbReference type="Pfam" id="PF25172">
    <property type="entry name" value="Beta-prop_WDR3_2nd"/>
    <property type="match status" value="1"/>
</dbReference>
<dbReference type="InterPro" id="IPR036322">
    <property type="entry name" value="WD40_repeat_dom_sf"/>
</dbReference>
<feature type="repeat" description="WD" evidence="4">
    <location>
        <begin position="397"/>
        <end position="437"/>
    </location>
</feature>
<feature type="repeat" description="WD" evidence="4">
    <location>
        <begin position="618"/>
        <end position="659"/>
    </location>
</feature>
<dbReference type="PROSITE" id="PS00678">
    <property type="entry name" value="WD_REPEATS_1"/>
    <property type="match status" value="2"/>
</dbReference>
<gene>
    <name evidence="6" type="ORF">L9F63_011053</name>
</gene>
<dbReference type="Gene3D" id="2.130.10.10">
    <property type="entry name" value="YVTN repeat-like/Quinoprotein amine dehydrogenase"/>
    <property type="match status" value="3"/>
</dbReference>
<comment type="caution">
    <text evidence="6">The sequence shown here is derived from an EMBL/GenBank/DDBJ whole genome shotgun (WGS) entry which is preliminary data.</text>
</comment>
<accession>A0AAD8AHJ1</accession>
<dbReference type="PROSITE" id="PS50082">
    <property type="entry name" value="WD_REPEATS_2"/>
    <property type="match status" value="9"/>
</dbReference>
<dbReference type="GO" id="GO:0034388">
    <property type="term" value="C:Pwp2p-containing subcomplex of 90S preribosome"/>
    <property type="evidence" value="ECO:0007669"/>
    <property type="project" value="TreeGrafter"/>
</dbReference>
<evidence type="ECO:0000256" key="1">
    <source>
        <dbReference type="ARBA" id="ARBA00022574"/>
    </source>
</evidence>
<dbReference type="GO" id="GO:0032040">
    <property type="term" value="C:small-subunit processome"/>
    <property type="evidence" value="ECO:0007669"/>
    <property type="project" value="TreeGrafter"/>
</dbReference>
<dbReference type="Pfam" id="PF25173">
    <property type="entry name" value="Beta-prop_WDR3_1st"/>
    <property type="match status" value="1"/>
</dbReference>
<protein>
    <recommendedName>
        <fullName evidence="5">Small-subunit processome Utp12 domain-containing protein</fullName>
    </recommendedName>
</protein>
<feature type="repeat" description="WD" evidence="4">
    <location>
        <begin position="576"/>
        <end position="617"/>
    </location>
</feature>
<dbReference type="AlphaFoldDB" id="A0AAD8AHJ1"/>
<proteinExistence type="inferred from homology"/>
<organism evidence="6 7">
    <name type="scientific">Diploptera punctata</name>
    <name type="common">Pacific beetle cockroach</name>
    <dbReference type="NCBI Taxonomy" id="6984"/>
    <lineage>
        <taxon>Eukaryota</taxon>
        <taxon>Metazoa</taxon>
        <taxon>Ecdysozoa</taxon>
        <taxon>Arthropoda</taxon>
        <taxon>Hexapoda</taxon>
        <taxon>Insecta</taxon>
        <taxon>Pterygota</taxon>
        <taxon>Neoptera</taxon>
        <taxon>Polyneoptera</taxon>
        <taxon>Dictyoptera</taxon>
        <taxon>Blattodea</taxon>
        <taxon>Blaberoidea</taxon>
        <taxon>Blaberidae</taxon>
        <taxon>Diplopterinae</taxon>
        <taxon>Diploptera</taxon>
    </lineage>
</organism>
<feature type="repeat" description="WD" evidence="4">
    <location>
        <begin position="145"/>
        <end position="186"/>
    </location>
</feature>
<dbReference type="EMBL" id="JASPKZ010001233">
    <property type="protein sequence ID" value="KAJ9598232.1"/>
    <property type="molecule type" value="Genomic_DNA"/>
</dbReference>
<evidence type="ECO:0000313" key="6">
    <source>
        <dbReference type="EMBL" id="KAJ9598232.1"/>
    </source>
</evidence>